<comment type="similarity">
    <text evidence="7">Belongs to the AP2/ERF transcription factor family. ERF subfamily.</text>
</comment>
<name>A0A078J4Q0_BRANA</name>
<dbReference type="PaxDb" id="3708-A0A078J4Q0"/>
<dbReference type="PRINTS" id="PR00367">
    <property type="entry name" value="ETHRSPELEMNT"/>
</dbReference>
<protein>
    <submittedName>
        <fullName evidence="10">(rape) hypothetical protein</fullName>
    </submittedName>
    <submittedName>
        <fullName evidence="11">BnaC06g41440D protein</fullName>
    </submittedName>
</protein>
<comment type="subcellular location">
    <subcellularLocation>
        <location evidence="1">Nucleus</location>
    </subcellularLocation>
</comment>
<dbReference type="InterPro" id="IPR016177">
    <property type="entry name" value="DNA-bd_dom_sf"/>
</dbReference>
<evidence type="ECO:0000313" key="11">
    <source>
        <dbReference type="EMBL" id="CDY61213.1"/>
    </source>
</evidence>
<dbReference type="Proteomes" id="UP001295469">
    <property type="component" value="Chromosome C06"/>
</dbReference>
<evidence type="ECO:0000256" key="6">
    <source>
        <dbReference type="ARBA" id="ARBA00023242"/>
    </source>
</evidence>
<dbReference type="InterPro" id="IPR001471">
    <property type="entry name" value="AP2/ERF_dom"/>
</dbReference>
<evidence type="ECO:0000256" key="7">
    <source>
        <dbReference type="ARBA" id="ARBA00024343"/>
    </source>
</evidence>
<evidence type="ECO:0000256" key="2">
    <source>
        <dbReference type="ARBA" id="ARBA00022745"/>
    </source>
</evidence>
<feature type="domain" description="AP2/ERF" evidence="9">
    <location>
        <begin position="20"/>
        <end position="77"/>
    </location>
</feature>
<evidence type="ECO:0000256" key="8">
    <source>
        <dbReference type="SAM" id="MobiDB-lite"/>
    </source>
</evidence>
<gene>
    <name evidence="11" type="primary">BnaC06g41440D</name>
    <name evidence="10" type="ORF">DARMORV10_C06P08950.1</name>
    <name evidence="11" type="ORF">GSBRNA2T00030721001</name>
</gene>
<dbReference type="SUPFAM" id="SSF54171">
    <property type="entry name" value="DNA-binding domain"/>
    <property type="match status" value="1"/>
</dbReference>
<evidence type="ECO:0000256" key="4">
    <source>
        <dbReference type="ARBA" id="ARBA00023125"/>
    </source>
</evidence>
<reference evidence="10" key="3">
    <citation type="submission" date="2021-01" db="EMBL/GenBank/DDBJ databases">
        <authorList>
            <consortium name="Genoscope - CEA"/>
            <person name="William W."/>
        </authorList>
    </citation>
    <scope>NUCLEOTIDE SEQUENCE</scope>
</reference>
<dbReference type="AlphaFoldDB" id="A0A078J4Q0"/>
<dbReference type="KEGG" id="bna:106454908"/>
<evidence type="ECO:0000256" key="1">
    <source>
        <dbReference type="ARBA" id="ARBA00004123"/>
    </source>
</evidence>
<proteinExistence type="inferred from homology"/>
<dbReference type="OMA" id="NGGACYR"/>
<dbReference type="Pfam" id="PF00847">
    <property type="entry name" value="AP2"/>
    <property type="match status" value="1"/>
</dbReference>
<dbReference type="PANTHER" id="PTHR31677">
    <property type="entry name" value="AP2 DOMAIN CLASS TRANSCRIPTION FACTOR"/>
    <property type="match status" value="1"/>
</dbReference>
<dbReference type="GO" id="GO:0005634">
    <property type="term" value="C:nucleus"/>
    <property type="evidence" value="ECO:0007669"/>
    <property type="project" value="UniProtKB-SubCell"/>
</dbReference>
<evidence type="ECO:0000313" key="10">
    <source>
        <dbReference type="EMBL" id="CAF2055777.1"/>
    </source>
</evidence>
<evidence type="ECO:0000313" key="12">
    <source>
        <dbReference type="Proteomes" id="UP000028999"/>
    </source>
</evidence>
<organism evidence="11 12">
    <name type="scientific">Brassica napus</name>
    <name type="common">Rape</name>
    <dbReference type="NCBI Taxonomy" id="3708"/>
    <lineage>
        <taxon>Eukaryota</taxon>
        <taxon>Viridiplantae</taxon>
        <taxon>Streptophyta</taxon>
        <taxon>Embryophyta</taxon>
        <taxon>Tracheophyta</taxon>
        <taxon>Spermatophyta</taxon>
        <taxon>Magnoliopsida</taxon>
        <taxon>eudicotyledons</taxon>
        <taxon>Gunneridae</taxon>
        <taxon>Pentapetalae</taxon>
        <taxon>rosids</taxon>
        <taxon>malvids</taxon>
        <taxon>Brassicales</taxon>
        <taxon>Brassicaceae</taxon>
        <taxon>Brassiceae</taxon>
        <taxon>Brassica</taxon>
    </lineage>
</organism>
<feature type="region of interest" description="Disordered" evidence="8">
    <location>
        <begin position="159"/>
        <end position="178"/>
    </location>
</feature>
<sequence length="178" mass="19029">MKTGLKPDPNPVESNGKEVRYRGVRKRPWGRFAAEIRDPVKRTRVWLGTFDTAEHAARAYDAAARDFRGAKAKTNFPPTVLELNANKEGGFARSPSQSSTVDSVSPTGRRLATLPQLELSLGGGGGGGGGGACYDQVPVARPLYFYNNMKAFSPAATCGGEKKPQPLNLDLTLAPPAE</sequence>
<dbReference type="GO" id="GO:0003677">
    <property type="term" value="F:DNA binding"/>
    <property type="evidence" value="ECO:0007669"/>
    <property type="project" value="UniProtKB-KW"/>
</dbReference>
<dbReference type="Gene3D" id="3.30.730.10">
    <property type="entry name" value="AP2/ERF domain"/>
    <property type="match status" value="1"/>
</dbReference>
<dbReference type="InterPro" id="IPR036955">
    <property type="entry name" value="AP2/ERF_dom_sf"/>
</dbReference>
<keyword evidence="4" id="KW-0238">DNA-binding</keyword>
<dbReference type="SMART" id="SM00380">
    <property type="entry name" value="AP2"/>
    <property type="match status" value="1"/>
</dbReference>
<evidence type="ECO:0000259" key="9">
    <source>
        <dbReference type="PROSITE" id="PS51032"/>
    </source>
</evidence>
<reference evidence="11" key="2">
    <citation type="submission" date="2014-06" db="EMBL/GenBank/DDBJ databases">
        <authorList>
            <person name="Genoscope - CEA"/>
        </authorList>
    </citation>
    <scope>NUCLEOTIDE SEQUENCE</scope>
</reference>
<dbReference type="PANTHER" id="PTHR31677:SF231">
    <property type="entry name" value="ETHYLENE-RESPONSIVE TRANSCRIPTION FACTOR 4"/>
    <property type="match status" value="1"/>
</dbReference>
<dbReference type="GO" id="GO:0003700">
    <property type="term" value="F:DNA-binding transcription factor activity"/>
    <property type="evidence" value="ECO:0007669"/>
    <property type="project" value="InterPro"/>
</dbReference>
<dbReference type="Gramene" id="CDY61213">
    <property type="protein sequence ID" value="CDY61213"/>
    <property type="gene ID" value="GSBRNA2T00030721001"/>
</dbReference>
<dbReference type="EMBL" id="LK033969">
    <property type="protein sequence ID" value="CDY61213.1"/>
    <property type="molecule type" value="Genomic_DNA"/>
</dbReference>
<keyword evidence="5" id="KW-0804">Transcription</keyword>
<dbReference type="EMBL" id="HG994370">
    <property type="protein sequence ID" value="CAF2055777.1"/>
    <property type="molecule type" value="Genomic_DNA"/>
</dbReference>
<keyword evidence="12" id="KW-1185">Reference proteome</keyword>
<dbReference type="SMR" id="A0A078J4Q0"/>
<dbReference type="PROSITE" id="PS51032">
    <property type="entry name" value="AP2_ERF"/>
    <property type="match status" value="1"/>
</dbReference>
<accession>A0A078J4Q0</accession>
<dbReference type="STRING" id="3708.A0A078J4Q0"/>
<dbReference type="CDD" id="cd00018">
    <property type="entry name" value="AP2"/>
    <property type="match status" value="1"/>
</dbReference>
<reference evidence="11 12" key="1">
    <citation type="journal article" date="2014" name="Science">
        <title>Plant genetics. Early allopolyploid evolution in the post-Neolithic Brassica napus oilseed genome.</title>
        <authorList>
            <person name="Chalhoub B."/>
            <person name="Denoeud F."/>
            <person name="Liu S."/>
            <person name="Parkin I.A."/>
            <person name="Tang H."/>
            <person name="Wang X."/>
            <person name="Chiquet J."/>
            <person name="Belcram H."/>
            <person name="Tong C."/>
            <person name="Samans B."/>
            <person name="Correa M."/>
            <person name="Da Silva C."/>
            <person name="Just J."/>
            <person name="Falentin C."/>
            <person name="Koh C.S."/>
            <person name="Le Clainche I."/>
            <person name="Bernard M."/>
            <person name="Bento P."/>
            <person name="Noel B."/>
            <person name="Labadie K."/>
            <person name="Alberti A."/>
            <person name="Charles M."/>
            <person name="Arnaud D."/>
            <person name="Guo H."/>
            <person name="Daviaud C."/>
            <person name="Alamery S."/>
            <person name="Jabbari K."/>
            <person name="Zhao M."/>
            <person name="Edger P.P."/>
            <person name="Chelaifa H."/>
            <person name="Tack D."/>
            <person name="Lassalle G."/>
            <person name="Mestiri I."/>
            <person name="Schnel N."/>
            <person name="Le Paslier M.C."/>
            <person name="Fan G."/>
            <person name="Renault V."/>
            <person name="Bayer P.E."/>
            <person name="Golicz A.A."/>
            <person name="Manoli S."/>
            <person name="Lee T.H."/>
            <person name="Thi V.H."/>
            <person name="Chalabi S."/>
            <person name="Hu Q."/>
            <person name="Fan C."/>
            <person name="Tollenaere R."/>
            <person name="Lu Y."/>
            <person name="Battail C."/>
            <person name="Shen J."/>
            <person name="Sidebottom C.H."/>
            <person name="Wang X."/>
            <person name="Canaguier A."/>
            <person name="Chauveau A."/>
            <person name="Berard A."/>
            <person name="Deniot G."/>
            <person name="Guan M."/>
            <person name="Liu Z."/>
            <person name="Sun F."/>
            <person name="Lim Y.P."/>
            <person name="Lyons E."/>
            <person name="Town C.D."/>
            <person name="Bancroft I."/>
            <person name="Wang X."/>
            <person name="Meng J."/>
            <person name="Ma J."/>
            <person name="Pires J.C."/>
            <person name="King G.J."/>
            <person name="Brunel D."/>
            <person name="Delourme R."/>
            <person name="Renard M."/>
            <person name="Aury J.M."/>
            <person name="Adams K.L."/>
            <person name="Batley J."/>
            <person name="Snowdon R.J."/>
            <person name="Tost J."/>
            <person name="Edwards D."/>
            <person name="Zhou Y."/>
            <person name="Hua W."/>
            <person name="Sharpe A.G."/>
            <person name="Paterson A.H."/>
            <person name="Guan C."/>
            <person name="Wincker P."/>
        </authorList>
    </citation>
    <scope>NUCLEOTIDE SEQUENCE [LARGE SCALE GENOMIC DNA]</scope>
    <source>
        <strain evidence="12">cv. Darmor-bzh</strain>
    </source>
</reference>
<evidence type="ECO:0000256" key="3">
    <source>
        <dbReference type="ARBA" id="ARBA00023015"/>
    </source>
</evidence>
<keyword evidence="6" id="KW-0539">Nucleus</keyword>
<dbReference type="OrthoDB" id="1931494at2759"/>
<dbReference type="Proteomes" id="UP000028999">
    <property type="component" value="Unassembled WGS sequence"/>
</dbReference>
<dbReference type="FunFam" id="3.30.730.10:FF:000001">
    <property type="entry name" value="Ethylene-responsive transcription factor 2"/>
    <property type="match status" value="1"/>
</dbReference>
<keyword evidence="3" id="KW-0805">Transcription regulation</keyword>
<dbReference type="GO" id="GO:0009873">
    <property type="term" value="P:ethylene-activated signaling pathway"/>
    <property type="evidence" value="ECO:0007669"/>
    <property type="project" value="UniProtKB-KW"/>
</dbReference>
<keyword evidence="2" id="KW-0936">Ethylene signaling pathway</keyword>
<evidence type="ECO:0000256" key="5">
    <source>
        <dbReference type="ARBA" id="ARBA00023163"/>
    </source>
</evidence>